<comment type="caution">
    <text evidence="1">The sequence shown here is derived from an EMBL/GenBank/DDBJ whole genome shotgun (WGS) entry which is preliminary data.</text>
</comment>
<keyword evidence="2" id="KW-1185">Reference proteome</keyword>
<protein>
    <submittedName>
        <fullName evidence="1">Uncharacterized protein</fullName>
    </submittedName>
</protein>
<sequence length="87" mass="9948">MPWIEFERDWNPRLPLVIQAVGLVAHRLAIGASRQDVLNEQRYLRAGSRPQTLEWLFHNAVVKALESQLRALARERDDGAGISDDED</sequence>
<evidence type="ECO:0000313" key="1">
    <source>
        <dbReference type="EMBL" id="KAK3396017.1"/>
    </source>
</evidence>
<reference evidence="1" key="2">
    <citation type="submission" date="2023-07" db="EMBL/GenBank/DDBJ databases">
        <authorList>
            <consortium name="Lawrence Berkeley National Laboratory"/>
            <person name="Haridas S."/>
            <person name="Hensen N."/>
            <person name="Bonometti L."/>
            <person name="Westerberg I."/>
            <person name="Brannstrom I.O."/>
            <person name="Guillou S."/>
            <person name="Cros-Aarteil S."/>
            <person name="Calhoun S."/>
            <person name="Kuo A."/>
            <person name="Mondo S."/>
            <person name="Pangilinan J."/>
            <person name="Riley R."/>
            <person name="LaButti K."/>
            <person name="Andreopoulos B."/>
            <person name="Lipzen A."/>
            <person name="Chen C."/>
            <person name="Yanf M."/>
            <person name="Daum C."/>
            <person name="Ng V."/>
            <person name="Clum A."/>
            <person name="Steindorff A."/>
            <person name="Ohm R."/>
            <person name="Martin F."/>
            <person name="Silar P."/>
            <person name="Natvig D."/>
            <person name="Lalanne C."/>
            <person name="Gautier V."/>
            <person name="Ament-velasquez S.L."/>
            <person name="Kruys A."/>
            <person name="Hutchinson M.I."/>
            <person name="Powell A.J."/>
            <person name="Barry K."/>
            <person name="Miller A.N."/>
            <person name="Grigoriev I.V."/>
            <person name="Debuchy R."/>
            <person name="Gladieux P."/>
            <person name="Thoren M.H."/>
            <person name="Johannesson H."/>
        </authorList>
    </citation>
    <scope>NUCLEOTIDE SEQUENCE</scope>
    <source>
        <strain evidence="1">FGSC 1904</strain>
    </source>
</reference>
<gene>
    <name evidence="1" type="ORF">B0T20DRAFT_481021</name>
</gene>
<organism evidence="1 2">
    <name type="scientific">Sordaria brevicollis</name>
    <dbReference type="NCBI Taxonomy" id="83679"/>
    <lineage>
        <taxon>Eukaryota</taxon>
        <taxon>Fungi</taxon>
        <taxon>Dikarya</taxon>
        <taxon>Ascomycota</taxon>
        <taxon>Pezizomycotina</taxon>
        <taxon>Sordariomycetes</taxon>
        <taxon>Sordariomycetidae</taxon>
        <taxon>Sordariales</taxon>
        <taxon>Sordariaceae</taxon>
        <taxon>Sordaria</taxon>
    </lineage>
</organism>
<dbReference type="EMBL" id="JAUTDP010000009">
    <property type="protein sequence ID" value="KAK3396017.1"/>
    <property type="molecule type" value="Genomic_DNA"/>
</dbReference>
<reference evidence="1" key="1">
    <citation type="journal article" date="2023" name="Mol. Phylogenet. Evol.">
        <title>Genome-scale phylogeny and comparative genomics of the fungal order Sordariales.</title>
        <authorList>
            <person name="Hensen N."/>
            <person name="Bonometti L."/>
            <person name="Westerberg I."/>
            <person name="Brannstrom I.O."/>
            <person name="Guillou S."/>
            <person name="Cros-Aarteil S."/>
            <person name="Calhoun S."/>
            <person name="Haridas S."/>
            <person name="Kuo A."/>
            <person name="Mondo S."/>
            <person name="Pangilinan J."/>
            <person name="Riley R."/>
            <person name="LaButti K."/>
            <person name="Andreopoulos B."/>
            <person name="Lipzen A."/>
            <person name="Chen C."/>
            <person name="Yan M."/>
            <person name="Daum C."/>
            <person name="Ng V."/>
            <person name="Clum A."/>
            <person name="Steindorff A."/>
            <person name="Ohm R.A."/>
            <person name="Martin F."/>
            <person name="Silar P."/>
            <person name="Natvig D.O."/>
            <person name="Lalanne C."/>
            <person name="Gautier V."/>
            <person name="Ament-Velasquez S.L."/>
            <person name="Kruys A."/>
            <person name="Hutchinson M.I."/>
            <person name="Powell A.J."/>
            <person name="Barry K."/>
            <person name="Miller A.N."/>
            <person name="Grigoriev I.V."/>
            <person name="Debuchy R."/>
            <person name="Gladieux P."/>
            <person name="Hiltunen Thoren M."/>
            <person name="Johannesson H."/>
        </authorList>
    </citation>
    <scope>NUCLEOTIDE SEQUENCE</scope>
    <source>
        <strain evidence="1">FGSC 1904</strain>
    </source>
</reference>
<name>A0AAE0PA60_SORBR</name>
<accession>A0AAE0PA60</accession>
<proteinExistence type="predicted"/>
<dbReference type="AlphaFoldDB" id="A0AAE0PA60"/>
<evidence type="ECO:0000313" key="2">
    <source>
        <dbReference type="Proteomes" id="UP001281003"/>
    </source>
</evidence>
<dbReference type="Proteomes" id="UP001281003">
    <property type="component" value="Unassembled WGS sequence"/>
</dbReference>